<dbReference type="Proteomes" id="UP001327560">
    <property type="component" value="Chromosome 5"/>
</dbReference>
<dbReference type="PANTHER" id="PTHR34380">
    <property type="entry name" value="BNAA03G12380D PROTEIN"/>
    <property type="match status" value="1"/>
</dbReference>
<dbReference type="AlphaFoldDB" id="A0AAQ3QGE3"/>
<feature type="region of interest" description="Disordered" evidence="2">
    <location>
        <begin position="1"/>
        <end position="22"/>
    </location>
</feature>
<evidence type="ECO:0000256" key="1">
    <source>
        <dbReference type="SAM" id="Coils"/>
    </source>
</evidence>
<keyword evidence="1" id="KW-0175">Coiled coil</keyword>
<reference evidence="3 4" key="1">
    <citation type="submission" date="2023-10" db="EMBL/GenBank/DDBJ databases">
        <title>Chromosome-scale genome assembly provides insights into flower coloration mechanisms of Canna indica.</title>
        <authorList>
            <person name="Li C."/>
        </authorList>
    </citation>
    <scope>NUCLEOTIDE SEQUENCE [LARGE SCALE GENOMIC DNA]</scope>
    <source>
        <tissue evidence="3">Flower</tissue>
    </source>
</reference>
<name>A0AAQ3QGE3_9LILI</name>
<organism evidence="3 4">
    <name type="scientific">Canna indica</name>
    <name type="common">Indian-shot</name>
    <dbReference type="NCBI Taxonomy" id="4628"/>
    <lineage>
        <taxon>Eukaryota</taxon>
        <taxon>Viridiplantae</taxon>
        <taxon>Streptophyta</taxon>
        <taxon>Embryophyta</taxon>
        <taxon>Tracheophyta</taxon>
        <taxon>Spermatophyta</taxon>
        <taxon>Magnoliopsida</taxon>
        <taxon>Liliopsida</taxon>
        <taxon>Zingiberales</taxon>
        <taxon>Cannaceae</taxon>
        <taxon>Canna</taxon>
    </lineage>
</organism>
<dbReference type="EMBL" id="CP136894">
    <property type="protein sequence ID" value="WOL08293.1"/>
    <property type="molecule type" value="Genomic_DNA"/>
</dbReference>
<proteinExistence type="predicted"/>
<feature type="compositionally biased region" description="Low complexity" evidence="2">
    <location>
        <begin position="473"/>
        <end position="493"/>
    </location>
</feature>
<evidence type="ECO:0000256" key="2">
    <source>
        <dbReference type="SAM" id="MobiDB-lite"/>
    </source>
</evidence>
<feature type="compositionally biased region" description="Polar residues" evidence="2">
    <location>
        <begin position="417"/>
        <end position="428"/>
    </location>
</feature>
<evidence type="ECO:0000313" key="3">
    <source>
        <dbReference type="EMBL" id="WOL08293.1"/>
    </source>
</evidence>
<evidence type="ECO:0000313" key="4">
    <source>
        <dbReference type="Proteomes" id="UP001327560"/>
    </source>
</evidence>
<feature type="coiled-coil region" evidence="1">
    <location>
        <begin position="86"/>
        <end position="229"/>
    </location>
</feature>
<feature type="compositionally biased region" description="Acidic residues" evidence="2">
    <location>
        <begin position="439"/>
        <end position="448"/>
    </location>
</feature>
<keyword evidence="4" id="KW-1185">Reference proteome</keyword>
<dbReference type="PANTHER" id="PTHR34380:SF1">
    <property type="entry name" value="OS01G0221300 PROTEIN"/>
    <property type="match status" value="1"/>
</dbReference>
<gene>
    <name evidence="3" type="ORF">Cni_G17046</name>
</gene>
<protein>
    <submittedName>
        <fullName evidence="3">Uncharacterized protein</fullName>
    </submittedName>
</protein>
<feature type="region of interest" description="Disordered" evidence="2">
    <location>
        <begin position="405"/>
        <end position="494"/>
    </location>
</feature>
<accession>A0AAQ3QGE3</accession>
<sequence length="630" mass="70888">MVHKGQTDVTAAPHAFPSGDDPADLGSLSIPQLVEFLRSSFTDADFQKAESILVSREASLKAAIERSLSEELIVNEVERIELVARIQGLERDLGVLRSQCTDLEHRHKKSEERFGAEMSELGRKLREEKERYSLLETRFQDLDGLNLCLDAEFEKCKRTRDSLEDEIQRLKEACRIASEREHRAQEKITTLLETQKEQADEVDSCSRKCRDLEAKVSQLENENQILRGIGRKSEEDKEIVKACTLPGMEVGSNRKFNLPTKEKGNPVLDGVIEISDGEDESLIKDCQEKENMMKGALNAENESTTHKSCKAFYSDVTRNLVALNDDNSHMDGVLPIPTPKKKRVCRVVTSDNEEEDGDDNMPIAKLLRRSEGVVEEDIESRDIVEDMAPSRRRLVLLRELYRSDSAVKGKSPPNPSTPSAKGTTSRNKATTRRKLDYLDNSDDDDEKEESNGKKDVDDAISDSDGESLGGFIVSESDSPESGSSSENSLSVEEVGSDLDLDNVLADIRRDRGTKTWEYEADMLASFSKDHELCMKAVCALYRQQTSDEQSIKGTLLLNKRGFNKIDAHRGSMIAEFLTDGDPSGPLKKTIQDLKNYDSKALDYCHKFATRYSKQLFSIYQNKEDPFFRPS</sequence>